<dbReference type="Proteomes" id="UP000187059">
    <property type="component" value="Chromosome"/>
</dbReference>
<evidence type="ECO:0000313" key="3">
    <source>
        <dbReference type="Proteomes" id="UP000187059"/>
    </source>
</evidence>
<dbReference type="STRING" id="1250539.Ga0080574_TMP1788"/>
<evidence type="ECO:0000313" key="2">
    <source>
        <dbReference type="EMBL" id="APZ52122.1"/>
    </source>
</evidence>
<keyword evidence="3" id="KW-1185">Reference proteome</keyword>
<sequence length="79" mass="8781">MVFQPGKREFHRRGARVGFRVAWLLPDRGGRGKGRAPGRRRENPVPRRIGRFAIAENSLTLAPGRPSGASADRSRGFQT</sequence>
<protein>
    <submittedName>
        <fullName evidence="2">Uncharacterized protein</fullName>
    </submittedName>
</protein>
<dbReference type="AlphaFoldDB" id="A0A1P8URS6"/>
<feature type="region of interest" description="Disordered" evidence="1">
    <location>
        <begin position="28"/>
        <end position="47"/>
    </location>
</feature>
<evidence type="ECO:0000256" key="1">
    <source>
        <dbReference type="SAM" id="MobiDB-lite"/>
    </source>
</evidence>
<proteinExistence type="predicted"/>
<gene>
    <name evidence="2" type="ORF">Ga0080574_TMP1788</name>
</gene>
<accession>A0A1P8URS6</accession>
<dbReference type="KEGG" id="paby:Ga0080574_TMP1788"/>
<feature type="region of interest" description="Disordered" evidence="1">
    <location>
        <begin position="57"/>
        <end position="79"/>
    </location>
</feature>
<organism evidence="2 3">
    <name type="scientific">Salipiger abyssi</name>
    <dbReference type="NCBI Taxonomy" id="1250539"/>
    <lineage>
        <taxon>Bacteria</taxon>
        <taxon>Pseudomonadati</taxon>
        <taxon>Pseudomonadota</taxon>
        <taxon>Alphaproteobacteria</taxon>
        <taxon>Rhodobacterales</taxon>
        <taxon>Roseobacteraceae</taxon>
        <taxon>Salipiger</taxon>
    </lineage>
</organism>
<dbReference type="EMBL" id="CP015093">
    <property type="protein sequence ID" value="APZ52122.1"/>
    <property type="molecule type" value="Genomic_DNA"/>
</dbReference>
<name>A0A1P8URS6_9RHOB</name>
<reference evidence="2 3" key="1">
    <citation type="submission" date="2016-04" db="EMBL/GenBank/DDBJ databases">
        <title>Deep-sea bacteria in the southern Pacific.</title>
        <authorList>
            <person name="Tang K."/>
        </authorList>
    </citation>
    <scope>NUCLEOTIDE SEQUENCE [LARGE SCALE GENOMIC DNA]</scope>
    <source>
        <strain evidence="2 3">JLT2014</strain>
    </source>
</reference>